<comment type="similarity">
    <text evidence="1">Belongs to the ROK (NagC/XylR) family.</text>
</comment>
<dbReference type="Pfam" id="PF00480">
    <property type="entry name" value="ROK"/>
    <property type="match status" value="1"/>
</dbReference>
<organism evidence="2 3">
    <name type="scientific">Hymenobacter endophyticus</name>
    <dbReference type="NCBI Taxonomy" id="3076335"/>
    <lineage>
        <taxon>Bacteria</taxon>
        <taxon>Pseudomonadati</taxon>
        <taxon>Bacteroidota</taxon>
        <taxon>Cytophagia</taxon>
        <taxon>Cytophagales</taxon>
        <taxon>Hymenobacteraceae</taxon>
        <taxon>Hymenobacter</taxon>
    </lineage>
</organism>
<gene>
    <name evidence="2" type="ORF">ROI90_20745</name>
</gene>
<evidence type="ECO:0000256" key="1">
    <source>
        <dbReference type="ARBA" id="ARBA00006479"/>
    </source>
</evidence>
<dbReference type="Proteomes" id="UP001250698">
    <property type="component" value="Unassembled WGS sequence"/>
</dbReference>
<comment type="caution">
    <text evidence="2">The sequence shown here is derived from an EMBL/GenBank/DDBJ whole genome shotgun (WGS) entry which is preliminary data.</text>
</comment>
<sequence>MQQPKYIGIDIGGTKIHIGVVQNGAVVQEKRFETAAAAPQEQILAELANHLEELIDADVAGVGIGTPGLVEEENGIIYNVQNIPSWQQVPLRQFLAGRFGKPVYITNDANAFAVGEKMYGQGRPYAHLVGLVLGTGVGAGLILNHDVHAGVLSSAGEFGCLPYRDKTFEEYCSGKFFTQQTGRPGSEWHALARQGDPAALAVLTEYGRHLGHLIKSILFTVAPQAVFLGGSVSKCFAYFQEGLHESLREFPFPKVVEQLVVAPSTLDNAAVLGAAALCHLKQELPSHPSTAPSL</sequence>
<accession>A0ABU3TN85</accession>
<name>A0ABU3TN85_9BACT</name>
<evidence type="ECO:0000313" key="3">
    <source>
        <dbReference type="Proteomes" id="UP001250698"/>
    </source>
</evidence>
<reference evidence="2 3" key="1">
    <citation type="submission" date="2023-10" db="EMBL/GenBank/DDBJ databases">
        <title>Hymenobacter endophyticus sp. nov., an isolate from the leaf tissues of wheat.</title>
        <authorList>
            <person name="Dai Y."/>
        </authorList>
    </citation>
    <scope>NUCLEOTIDE SEQUENCE [LARGE SCALE GENOMIC DNA]</scope>
    <source>
        <strain evidence="2 3">ZK17L-C2</strain>
    </source>
</reference>
<protein>
    <submittedName>
        <fullName evidence="2">ROK family protein</fullName>
    </submittedName>
</protein>
<dbReference type="PANTHER" id="PTHR18964">
    <property type="entry name" value="ROK (REPRESSOR, ORF, KINASE) FAMILY"/>
    <property type="match status" value="1"/>
</dbReference>
<dbReference type="InterPro" id="IPR000600">
    <property type="entry name" value="ROK"/>
</dbReference>
<dbReference type="PANTHER" id="PTHR18964:SF149">
    <property type="entry name" value="BIFUNCTIONAL UDP-N-ACETYLGLUCOSAMINE 2-EPIMERASE_N-ACETYLMANNOSAMINE KINASE"/>
    <property type="match status" value="1"/>
</dbReference>
<keyword evidence="3" id="KW-1185">Reference proteome</keyword>
<dbReference type="EMBL" id="JAWDJT010000021">
    <property type="protein sequence ID" value="MDU0372848.1"/>
    <property type="molecule type" value="Genomic_DNA"/>
</dbReference>
<evidence type="ECO:0000313" key="2">
    <source>
        <dbReference type="EMBL" id="MDU0372848.1"/>
    </source>
</evidence>
<dbReference type="RefSeq" id="WP_316000203.1">
    <property type="nucleotide sequence ID" value="NZ_JAWDJT010000021.1"/>
</dbReference>
<dbReference type="InterPro" id="IPR043129">
    <property type="entry name" value="ATPase_NBD"/>
</dbReference>
<dbReference type="SUPFAM" id="SSF53067">
    <property type="entry name" value="Actin-like ATPase domain"/>
    <property type="match status" value="1"/>
</dbReference>
<proteinExistence type="inferred from homology"/>
<dbReference type="Gene3D" id="3.30.420.40">
    <property type="match status" value="2"/>
</dbReference>